<dbReference type="EMBL" id="BX284603">
    <property type="protein sequence ID" value="CAJ21557.1"/>
    <property type="molecule type" value="Genomic_DNA"/>
</dbReference>
<keyword evidence="4" id="KW-0479">Metal-binding</keyword>
<dbReference type="AlphaFoldDB" id="Q4A1S8"/>
<comment type="catalytic activity">
    <reaction evidence="9">
        <text>N(6)-[(R)-lipoyl]-L-lysyl-[protein] + 3-methyl-2-oxobutanoate + H(+) = N(6)-[(R)-S(8)-2-methylpropanoyldihydrolipoyl]-L-lysyl-[protein] + CO2</text>
        <dbReference type="Rhea" id="RHEA:13457"/>
        <dbReference type="Rhea" id="RHEA-COMP:10474"/>
        <dbReference type="Rhea" id="RHEA-COMP:10497"/>
        <dbReference type="ChEBI" id="CHEBI:11851"/>
        <dbReference type="ChEBI" id="CHEBI:15378"/>
        <dbReference type="ChEBI" id="CHEBI:16526"/>
        <dbReference type="ChEBI" id="CHEBI:83099"/>
        <dbReference type="ChEBI" id="CHEBI:83142"/>
        <dbReference type="EC" id="1.2.4.4"/>
    </reaction>
</comment>
<evidence type="ECO:0000313" key="12">
    <source>
        <dbReference type="Proteomes" id="UP000001940"/>
    </source>
</evidence>
<dbReference type="InterPro" id="IPR050771">
    <property type="entry name" value="Alpha-ketoacid_DH_E1_comp"/>
</dbReference>
<gene>
    <name evidence="13" type="primary">bckd-1a</name>
    <name evidence="11" type="synonym">bckd-1A</name>
    <name evidence="11" type="ORF">CELE_Y39E4A.3</name>
    <name evidence="13" type="ORF">Y39E4A.3</name>
</gene>
<dbReference type="UCSC" id="Y39E4A.3b">
    <property type="organism name" value="c. elegans"/>
</dbReference>
<evidence type="ECO:0000259" key="10">
    <source>
        <dbReference type="Pfam" id="PF00676"/>
    </source>
</evidence>
<organism evidence="11 12">
    <name type="scientific">Caenorhabditis elegans</name>
    <dbReference type="NCBI Taxonomy" id="6239"/>
    <lineage>
        <taxon>Eukaryota</taxon>
        <taxon>Metazoa</taxon>
        <taxon>Ecdysozoa</taxon>
        <taxon>Nematoda</taxon>
        <taxon>Chromadorea</taxon>
        <taxon>Rhabditida</taxon>
        <taxon>Rhabditina</taxon>
        <taxon>Rhabditomorpha</taxon>
        <taxon>Rhabditoidea</taxon>
        <taxon>Rhabditidae</taxon>
        <taxon>Peloderinae</taxon>
        <taxon>Caenorhabditis</taxon>
    </lineage>
</organism>
<dbReference type="GO" id="GO:0046872">
    <property type="term" value="F:metal ion binding"/>
    <property type="evidence" value="ECO:0007669"/>
    <property type="project" value="UniProtKB-KW"/>
</dbReference>
<evidence type="ECO:0000256" key="7">
    <source>
        <dbReference type="ARBA" id="ARBA00023002"/>
    </source>
</evidence>
<dbReference type="GO" id="GO:0005759">
    <property type="term" value="C:mitochondrial matrix"/>
    <property type="evidence" value="ECO:0007669"/>
    <property type="project" value="UniProtKB-SubCell"/>
</dbReference>
<keyword evidence="14" id="KW-1267">Proteomics identification</keyword>
<dbReference type="RefSeq" id="NP_001033377.1">
    <property type="nucleotide sequence ID" value="NM_001038288.6"/>
</dbReference>
<accession>Q4A1S8</accession>
<evidence type="ECO:0000256" key="2">
    <source>
        <dbReference type="ARBA" id="ARBA00004305"/>
    </source>
</evidence>
<protein>
    <recommendedName>
        <fullName evidence="9">2-oxoisovalerate dehydrogenase subunit alpha</fullName>
        <ecNumber evidence="9">1.2.4.4</ecNumber>
    </recommendedName>
    <alternativeName>
        <fullName evidence="9">Branched-chain alpha-keto acid dehydrogenase E1 component alpha chain</fullName>
    </alternativeName>
</protein>
<dbReference type="PANTHER" id="PTHR43380:SF1">
    <property type="entry name" value="2-OXOISOVALERATE DEHYDROGENASE SUBUNIT ALPHA, MITOCHONDRIAL"/>
    <property type="match status" value="1"/>
</dbReference>
<keyword evidence="7 9" id="KW-0560">Oxidoreductase</keyword>
<keyword evidence="6" id="KW-0630">Potassium</keyword>
<dbReference type="Pfam" id="PF00676">
    <property type="entry name" value="E1_dh"/>
    <property type="match status" value="1"/>
</dbReference>
<dbReference type="SMR" id="Q4A1S8"/>
<evidence type="ECO:0000256" key="3">
    <source>
        <dbReference type="ARBA" id="ARBA00008646"/>
    </source>
</evidence>
<dbReference type="InterPro" id="IPR001017">
    <property type="entry name" value="DH_E1"/>
</dbReference>
<keyword evidence="9" id="KW-0786">Thiamine pyrophosphate</keyword>
<evidence type="ECO:0000256" key="1">
    <source>
        <dbReference type="ARBA" id="ARBA00001964"/>
    </source>
</evidence>
<keyword evidence="5" id="KW-0809">Transit peptide</keyword>
<dbReference type="GeneID" id="176716"/>
<dbReference type="CDD" id="cd02000">
    <property type="entry name" value="TPP_E1_PDC_ADC_BCADC"/>
    <property type="match status" value="1"/>
</dbReference>
<comment type="subcellular location">
    <subcellularLocation>
        <location evidence="2">Mitochondrion matrix</location>
    </subcellularLocation>
</comment>
<dbReference type="WormBase" id="Y39E4A.3b">
    <property type="protein sequence ID" value="CE38987"/>
    <property type="gene ID" value="WBGene00012713"/>
    <property type="gene designation" value="bckd-1A"/>
</dbReference>
<dbReference type="EC" id="1.2.4.4" evidence="9"/>
<dbReference type="CTD" id="176716"/>
<evidence type="ECO:0007829" key="14">
    <source>
        <dbReference type="PeptideAtlas" id="Q4A1S8"/>
    </source>
</evidence>
<dbReference type="SUPFAM" id="SSF52518">
    <property type="entry name" value="Thiamin diphosphate-binding fold (THDP-binding)"/>
    <property type="match status" value="1"/>
</dbReference>
<keyword evidence="8" id="KW-0496">Mitochondrion</keyword>
<evidence type="ECO:0000256" key="5">
    <source>
        <dbReference type="ARBA" id="ARBA00022946"/>
    </source>
</evidence>
<dbReference type="OMA" id="GMFRGVN"/>
<dbReference type="InterPro" id="IPR029061">
    <property type="entry name" value="THDP-binding"/>
</dbReference>
<evidence type="ECO:0000256" key="6">
    <source>
        <dbReference type="ARBA" id="ARBA00022958"/>
    </source>
</evidence>
<feature type="domain" description="Dehydrogenase E1 component" evidence="10">
    <location>
        <begin position="90"/>
        <end position="388"/>
    </location>
</feature>
<evidence type="ECO:0000313" key="11">
    <source>
        <dbReference type="EMBL" id="CAJ21557.1"/>
    </source>
</evidence>
<proteinExistence type="evidence at protein level"/>
<comment type="similarity">
    <text evidence="3 9">Belongs to the BCKDHA family.</text>
</comment>
<dbReference type="IntAct" id="Q4A1S8">
    <property type="interactions" value="1"/>
</dbReference>
<dbReference type="AGR" id="WB:WBGene00012713"/>
<dbReference type="ExpressionAtlas" id="Q4A1S8">
    <property type="expression patterns" value="baseline and differential"/>
</dbReference>
<dbReference type="Proteomes" id="UP000001940">
    <property type="component" value="Chromosome III"/>
</dbReference>
<evidence type="ECO:0000256" key="4">
    <source>
        <dbReference type="ARBA" id="ARBA00022723"/>
    </source>
</evidence>
<sequence length="432" mass="49152">MMHRALLNASRRVATVRSMASTVEGDAFRLSEYSSKYLGHRKAAFTEKLEIVNADDTPALPIYRVTNAVGDVIDKSQDPNFDEQTSLKMYKTMTQLNIMDRILYDSQRQGRISFYMTSFGEEGNHVGSAAALEPQDLIYGQYREAGVLLWRGYTMENFMNQCYGNADDLGKGRQMPMHFGTKERNFVTISSPLTTQLPQAVGSAYAFKQQKDNNRIAVVYFGDGAASEGDAHAAFNFAATLKCPIIFFCRNNGYAISTPTSEQYGGDGIAGKGPAYGLHTIRVDGNDLLAVYNATKEARRVALTNRPVLIEAMTYRLGHHSTSDDSTAYRSSDEVQTWGDKDHPITRFKKYITERGWWNEEKEMEWQKEVKKRVLTEFAAAEKRKKAHYHDLFEDVYDELPLRLRRQRDELDAHVAEYKEHYPMLETLQSKP</sequence>
<evidence type="ECO:0000256" key="8">
    <source>
        <dbReference type="ARBA" id="ARBA00023128"/>
    </source>
</evidence>
<comment type="cofactor">
    <cofactor evidence="1 9">
        <name>thiamine diphosphate</name>
        <dbReference type="ChEBI" id="CHEBI:58937"/>
    </cofactor>
</comment>
<name>Q4A1S8_CAEEL</name>
<dbReference type="PhylomeDB" id="Q4A1S8"/>
<dbReference type="FunFam" id="3.40.50.970:FF:000015">
    <property type="entry name" value="2-oxoisovalerate dehydrogenase subunit alpha"/>
    <property type="match status" value="1"/>
</dbReference>
<dbReference type="GO" id="GO:0003863">
    <property type="term" value="F:branched-chain 2-oxo acid dehydrogenase activity"/>
    <property type="evidence" value="ECO:0007669"/>
    <property type="project" value="UniProtKB-EC"/>
</dbReference>
<comment type="function">
    <text evidence="9">The branched-chain alpha-keto dehydrogenase complex catalyzes the overall conversion of alpha-keto acids to acyl-CoA and CO(2). It contains multiple copies of three enzymatic components: branched-chain alpha-keto acid decarboxylase (E1), lipoamide acyltransferase (E2) and lipoamide dehydrogenase (E3).</text>
</comment>
<dbReference type="Gene3D" id="3.40.50.970">
    <property type="match status" value="1"/>
</dbReference>
<reference evidence="11 12" key="1">
    <citation type="journal article" date="1998" name="Science">
        <title>Genome sequence of the nematode C. elegans: a platform for investigating biology.</title>
        <authorList>
            <consortium name="The C. elegans sequencing consortium"/>
            <person name="Sulson J.E."/>
            <person name="Waterston R."/>
        </authorList>
    </citation>
    <scope>NUCLEOTIDE SEQUENCE [LARGE SCALE GENOMIC DNA]</scope>
    <source>
        <strain evidence="11 12">Bristol N2</strain>
    </source>
</reference>
<dbReference type="OrthoDB" id="3845at2759"/>
<keyword evidence="12" id="KW-1185">Reference proteome</keyword>
<evidence type="ECO:0000313" key="13">
    <source>
        <dbReference type="WormBase" id="Y39E4A.3b"/>
    </source>
</evidence>
<dbReference type="Bgee" id="WBGene00012713">
    <property type="expression patterns" value="Expressed in germ line (C elegans) and 4 other cell types or tissues"/>
</dbReference>
<evidence type="ECO:0000256" key="9">
    <source>
        <dbReference type="RuleBase" id="RU365014"/>
    </source>
</evidence>
<dbReference type="PANTHER" id="PTHR43380">
    <property type="entry name" value="2-OXOISOVALERATE DEHYDROGENASE SUBUNIT ALPHA, MITOCHONDRIAL"/>
    <property type="match status" value="1"/>
</dbReference>